<evidence type="ECO:0000313" key="4">
    <source>
        <dbReference type="EMBL" id="ALL00707.1"/>
    </source>
</evidence>
<feature type="binding site" evidence="2">
    <location>
        <position position="240"/>
    </location>
    <ligand>
        <name>[2Fe-2S] cluster</name>
        <dbReference type="ChEBI" id="CHEBI:190135"/>
    </ligand>
</feature>
<dbReference type="GO" id="GO:0050660">
    <property type="term" value="F:flavin adenine dinucleotide binding"/>
    <property type="evidence" value="ECO:0007669"/>
    <property type="project" value="InterPro"/>
</dbReference>
<dbReference type="PIRSF" id="PIRSF006816">
    <property type="entry name" value="Cyc3_hyd_g"/>
    <property type="match status" value="1"/>
</dbReference>
<dbReference type="EMBL" id="CP013011">
    <property type="protein sequence ID" value="ALL00707.1"/>
    <property type="molecule type" value="Genomic_DNA"/>
</dbReference>
<dbReference type="Pfam" id="PF10418">
    <property type="entry name" value="DHODB_Fe-S_bind"/>
    <property type="match status" value="1"/>
</dbReference>
<dbReference type="InterPro" id="IPR039261">
    <property type="entry name" value="FNR_nucleotide-bd"/>
</dbReference>
<dbReference type="PROSITE" id="PS00197">
    <property type="entry name" value="2FE2S_FER_1"/>
    <property type="match status" value="1"/>
</dbReference>
<dbReference type="KEGG" id="pdl:Pyrde_0657"/>
<keyword evidence="2" id="KW-0411">Iron-sulfur</keyword>
<dbReference type="Gene3D" id="3.40.50.80">
    <property type="entry name" value="Nucleotide-binding domain of ferredoxin-NADP reductase (FNR) module"/>
    <property type="match status" value="1"/>
</dbReference>
<feature type="binding site" evidence="1">
    <location>
        <begin position="70"/>
        <end position="72"/>
    </location>
    <ligand>
        <name>FAD</name>
        <dbReference type="ChEBI" id="CHEBI:57692"/>
    </ligand>
</feature>
<keyword evidence="2" id="KW-0001">2Fe-2S</keyword>
<dbReference type="OrthoDB" id="35401at2157"/>
<dbReference type="Proteomes" id="UP000058613">
    <property type="component" value="Chromosome"/>
</dbReference>
<keyword evidence="1" id="KW-0274">FAD</keyword>
<dbReference type="SUPFAM" id="SSF52343">
    <property type="entry name" value="Ferredoxin reductase-like, C-terminal NADP-linked domain"/>
    <property type="match status" value="1"/>
</dbReference>
<evidence type="ECO:0000313" key="5">
    <source>
        <dbReference type="Proteomes" id="UP000058613"/>
    </source>
</evidence>
<dbReference type="GO" id="GO:0051537">
    <property type="term" value="F:2 iron, 2 sulfur cluster binding"/>
    <property type="evidence" value="ECO:0007669"/>
    <property type="project" value="UniProtKB-KW"/>
</dbReference>
<dbReference type="STRING" id="1273541.Pyrde_0657"/>
<dbReference type="InterPro" id="IPR006058">
    <property type="entry name" value="2Fe2S_fd_BS"/>
</dbReference>
<dbReference type="GeneID" id="26098993"/>
<dbReference type="GO" id="GO:0006221">
    <property type="term" value="P:pyrimidine nucleotide biosynthetic process"/>
    <property type="evidence" value="ECO:0007669"/>
    <property type="project" value="InterPro"/>
</dbReference>
<dbReference type="PANTHER" id="PTHR43513:SF3">
    <property type="entry name" value="DIHYDROOROTATE DEHYDROGENASE B (NAD(+)), ELECTRON TRANSFER SUBUNIT-RELATED"/>
    <property type="match status" value="1"/>
</dbReference>
<feature type="binding site" evidence="2">
    <location>
        <position position="230"/>
    </location>
    <ligand>
        <name>[2Fe-2S] cluster</name>
        <dbReference type="ChEBI" id="CHEBI:190135"/>
    </ligand>
</feature>
<dbReference type="InterPro" id="IPR050353">
    <property type="entry name" value="PyrK_electron_transfer"/>
</dbReference>
<name>A0A0P0N3N7_9CREN</name>
<keyword evidence="1" id="KW-0285">Flavoprotein</keyword>
<accession>A0A0P0N3N7</accession>
<protein>
    <submittedName>
        <fullName evidence="4">Dihydroorotate dehydrogenase electron transfer subunit</fullName>
    </submittedName>
</protein>
<proteinExistence type="predicted"/>
<evidence type="ECO:0000256" key="1">
    <source>
        <dbReference type="PIRSR" id="PIRSR006816-1"/>
    </source>
</evidence>
<sequence>MRTPIGYSYCSLRLSRVLWRGRGAILLSYEPHGCVLPEFRPTQFAMFWVPGLEAIPLAPIYASRDRIDFLVRLRGSTTKSIIEDPPRRAGVIGPMGRSFTPSARSMLLVAGGTGVASLIPLAAWAAREGTRVVLVYGARTESELAPIEQYLGDDVELVVATDDGSKGLRGTAVDVARAAGLEDFDIIVAAGPPAMICGVYKLVGSQGLLNKFYASLETIVRCGMGFCGSCMLPCTSSLLCREGPVFPGTMLGCWVEEECSLA</sequence>
<organism evidence="4 5">
    <name type="scientific">Pyrodictium delaneyi</name>
    <dbReference type="NCBI Taxonomy" id="1273541"/>
    <lineage>
        <taxon>Archaea</taxon>
        <taxon>Thermoproteota</taxon>
        <taxon>Thermoprotei</taxon>
        <taxon>Desulfurococcales</taxon>
        <taxon>Pyrodictiaceae</taxon>
        <taxon>Pyrodictium</taxon>
    </lineage>
</organism>
<dbReference type="GO" id="GO:0046872">
    <property type="term" value="F:metal ion binding"/>
    <property type="evidence" value="ECO:0007669"/>
    <property type="project" value="UniProtKB-KW"/>
</dbReference>
<dbReference type="InterPro" id="IPR019480">
    <property type="entry name" value="Dihydroorotate_DH_Fe-S-bd"/>
</dbReference>
<evidence type="ECO:0000259" key="3">
    <source>
        <dbReference type="Pfam" id="PF10418"/>
    </source>
</evidence>
<dbReference type="RefSeq" id="WP_055408185.1">
    <property type="nucleotide sequence ID" value="NZ_CP013011.1"/>
</dbReference>
<dbReference type="AlphaFoldDB" id="A0A0P0N3N7"/>
<comment type="cofactor">
    <cofactor evidence="1">
        <name>FAD</name>
        <dbReference type="ChEBI" id="CHEBI:57692"/>
    </cofactor>
    <text evidence="1">Binds 1 FAD per subunit.</text>
</comment>
<reference evidence="4 5" key="1">
    <citation type="submission" date="2015-10" db="EMBL/GenBank/DDBJ databases">
        <title>Complete genome sequence of hyperthermophilic archaeon Pyrodictium delaneyi Su06.</title>
        <authorList>
            <person name="Jung J.-H."/>
            <person name="Lin J."/>
            <person name="Holden J.F."/>
            <person name="Park C.-S."/>
        </authorList>
    </citation>
    <scope>NUCLEOTIDE SEQUENCE [LARGE SCALE GENOMIC DNA]</scope>
    <source>
        <strain evidence="4 5">Su06</strain>
    </source>
</reference>
<feature type="binding site" evidence="2">
    <location>
        <position position="222"/>
    </location>
    <ligand>
        <name>[2Fe-2S] cluster</name>
        <dbReference type="ChEBI" id="CHEBI:190135"/>
    </ligand>
</feature>
<keyword evidence="2" id="KW-0479">Metal-binding</keyword>
<keyword evidence="2" id="KW-0408">Iron</keyword>
<dbReference type="PANTHER" id="PTHR43513">
    <property type="entry name" value="DIHYDROOROTATE DEHYDROGENASE B (NAD(+)), ELECTRON TRANSFER SUBUNIT"/>
    <property type="match status" value="1"/>
</dbReference>
<feature type="domain" description="Dihydroorotate dehydrogenase electron transfer subunit iron-sulphur cluster binding" evidence="3">
    <location>
        <begin position="217"/>
        <end position="250"/>
    </location>
</feature>
<evidence type="ECO:0000256" key="2">
    <source>
        <dbReference type="PIRSR" id="PIRSR006816-2"/>
    </source>
</evidence>
<gene>
    <name evidence="4" type="ORF">Pyrde_0657</name>
</gene>
<dbReference type="InterPro" id="IPR012165">
    <property type="entry name" value="Cyt_c3_hydrogenase_gsu"/>
</dbReference>
<comment type="cofactor">
    <cofactor evidence="2">
        <name>[2Fe-2S] cluster</name>
        <dbReference type="ChEBI" id="CHEBI:190135"/>
    </cofactor>
    <text evidence="2">Binds 1 [2Fe-2S] cluster per subunit.</text>
</comment>
<feature type="binding site" evidence="2">
    <location>
        <position position="227"/>
    </location>
    <ligand>
        <name>[2Fe-2S] cluster</name>
        <dbReference type="ChEBI" id="CHEBI:190135"/>
    </ligand>
</feature>